<dbReference type="Proteomes" id="UP000000560">
    <property type="component" value="Chromosome VII"/>
</dbReference>
<feature type="compositionally biased region" description="Basic and acidic residues" evidence="1">
    <location>
        <begin position="255"/>
        <end position="275"/>
    </location>
</feature>
<gene>
    <name evidence="2" type="ORF">ANIA_02540</name>
</gene>
<evidence type="ECO:0008006" key="4">
    <source>
        <dbReference type="Google" id="ProtNLM"/>
    </source>
</evidence>
<dbReference type="OrthoDB" id="5280464at2759"/>
<accession>Q5BA90</accession>
<name>Q5BA90_EMENI</name>
<dbReference type="HOGENOM" id="CLU_553236_0_0_1"/>
<dbReference type="KEGG" id="ani:ANIA_02540"/>
<dbReference type="EMBL" id="BN001307">
    <property type="protein sequence ID" value="CBF87059.1"/>
    <property type="molecule type" value="Genomic_DNA"/>
</dbReference>
<dbReference type="eggNOG" id="ENOG502T1I9">
    <property type="taxonomic scope" value="Eukaryota"/>
</dbReference>
<dbReference type="GeneID" id="2875726"/>
<proteinExistence type="predicted"/>
<dbReference type="RefSeq" id="XP_660144.1">
    <property type="nucleotide sequence ID" value="XM_655052.1"/>
</dbReference>
<sequence>MALNTVPEEILALILQNCSSFSELHALILTSKTLYTVWRNNQRTILWHVGQSAIPGFSDALIAVRATDLAKASVLRGELPPTPFPIKTLSGDDVKPTLSETQRVLSFACIARYLETRTRSAKDKRKDFLPHRWYFDSLAWSQQIWDLWREGYHRAVYRYFTAGAVLCRAYYEPLVCEKRPAGFLSSLLSILEGKLPRSANSRDSFPGWFNEEEKRYISKIPLYDSQRYEEWEEAFKPLEMIFLQESRKHSIPFSSDREKRPAPHSPEAENSDRSLCRTFGTQSKNLHSLDNTHHQTLFAHLLHFLYLVDGDIRYFISLPGDTPAESLDDPIAHSVPGVFLFGSFTLMDINIRRKAEGSCVAYANTVLPKLTSEIILSTPNPHAKTYLGLPNMHNYLKKIWDISGIPNCYDQNPVRKTLPLVSFFVEYMLRRFFGLRFSSRMFDATLEVRCAWCAFHQFGGVFTGSTPGQERYVGRDLLESVEDERPVVVFDEYAWYY</sequence>
<accession>C8VPS4</accession>
<dbReference type="STRING" id="227321.Q5BA90"/>
<evidence type="ECO:0000313" key="2">
    <source>
        <dbReference type="EMBL" id="CBF87059.1"/>
    </source>
</evidence>
<organism evidence="2 3">
    <name type="scientific">Emericella nidulans (strain FGSC A4 / ATCC 38163 / CBS 112.46 / NRRL 194 / M139)</name>
    <name type="common">Aspergillus nidulans</name>
    <dbReference type="NCBI Taxonomy" id="227321"/>
    <lineage>
        <taxon>Eukaryota</taxon>
        <taxon>Fungi</taxon>
        <taxon>Dikarya</taxon>
        <taxon>Ascomycota</taxon>
        <taxon>Pezizomycotina</taxon>
        <taxon>Eurotiomycetes</taxon>
        <taxon>Eurotiomycetidae</taxon>
        <taxon>Eurotiales</taxon>
        <taxon>Aspergillaceae</taxon>
        <taxon>Aspergillus</taxon>
        <taxon>Aspergillus subgen. Nidulantes</taxon>
    </lineage>
</organism>
<protein>
    <recommendedName>
        <fullName evidence="4">F-box domain-containing protein</fullName>
    </recommendedName>
</protein>
<dbReference type="VEuPathDB" id="FungiDB:AN2540"/>
<dbReference type="AlphaFoldDB" id="Q5BA90"/>
<dbReference type="InParanoid" id="Q5BA90"/>
<reference evidence="3" key="1">
    <citation type="journal article" date="2005" name="Nature">
        <title>Sequencing of Aspergillus nidulans and comparative analysis with A. fumigatus and A. oryzae.</title>
        <authorList>
            <person name="Galagan J.E."/>
            <person name="Calvo S.E."/>
            <person name="Cuomo C."/>
            <person name="Ma L.J."/>
            <person name="Wortman J.R."/>
            <person name="Batzoglou S."/>
            <person name="Lee S.I."/>
            <person name="Basturkmen M."/>
            <person name="Spevak C.C."/>
            <person name="Clutterbuck J."/>
            <person name="Kapitonov V."/>
            <person name="Jurka J."/>
            <person name="Scazzocchio C."/>
            <person name="Farman M."/>
            <person name="Butler J."/>
            <person name="Purcell S."/>
            <person name="Harris S."/>
            <person name="Braus G.H."/>
            <person name="Draht O."/>
            <person name="Busch S."/>
            <person name="D'Enfert C."/>
            <person name="Bouchier C."/>
            <person name="Goldman G.H."/>
            <person name="Bell-Pedersen D."/>
            <person name="Griffiths-Jones S."/>
            <person name="Doonan J.H."/>
            <person name="Yu J."/>
            <person name="Vienken K."/>
            <person name="Pain A."/>
            <person name="Freitag M."/>
            <person name="Selker E.U."/>
            <person name="Archer D.B."/>
            <person name="Penalva M.A."/>
            <person name="Oakley B.R."/>
            <person name="Momany M."/>
            <person name="Tanaka T."/>
            <person name="Kumagai T."/>
            <person name="Asai K."/>
            <person name="Machida M."/>
            <person name="Nierman W.C."/>
            <person name="Denning D.W."/>
            <person name="Caddick M."/>
            <person name="Hynes M."/>
            <person name="Paoletti M."/>
            <person name="Fischer R."/>
            <person name="Miller B."/>
            <person name="Dyer P."/>
            <person name="Sachs M.S."/>
            <person name="Osmani S.A."/>
            <person name="Birren B.W."/>
        </authorList>
    </citation>
    <scope>NUCLEOTIDE SEQUENCE [LARGE SCALE GENOMIC DNA]</scope>
    <source>
        <strain evidence="3">FGSC A4 / ATCC 38163 / CBS 112.46 / NRRL 194 / M139</strain>
    </source>
</reference>
<evidence type="ECO:0000313" key="3">
    <source>
        <dbReference type="Proteomes" id="UP000000560"/>
    </source>
</evidence>
<keyword evidence="3" id="KW-1185">Reference proteome</keyword>
<evidence type="ECO:0000256" key="1">
    <source>
        <dbReference type="SAM" id="MobiDB-lite"/>
    </source>
</evidence>
<feature type="region of interest" description="Disordered" evidence="1">
    <location>
        <begin position="252"/>
        <end position="275"/>
    </location>
</feature>
<reference evidence="3" key="2">
    <citation type="journal article" date="2009" name="Fungal Genet. Biol.">
        <title>The 2008 update of the Aspergillus nidulans genome annotation: a community effort.</title>
        <authorList>
            <person name="Wortman J.R."/>
            <person name="Gilsenan J.M."/>
            <person name="Joardar V."/>
            <person name="Deegan J."/>
            <person name="Clutterbuck J."/>
            <person name="Andersen M.R."/>
            <person name="Archer D."/>
            <person name="Bencina M."/>
            <person name="Braus G."/>
            <person name="Coutinho P."/>
            <person name="von Dohren H."/>
            <person name="Doonan J."/>
            <person name="Driessen A.J."/>
            <person name="Durek P."/>
            <person name="Espeso E."/>
            <person name="Fekete E."/>
            <person name="Flipphi M."/>
            <person name="Estrada C.G."/>
            <person name="Geysens S."/>
            <person name="Goldman G."/>
            <person name="de Groot P.W."/>
            <person name="Hansen K."/>
            <person name="Harris S.D."/>
            <person name="Heinekamp T."/>
            <person name="Helmstaedt K."/>
            <person name="Henrissat B."/>
            <person name="Hofmann G."/>
            <person name="Homan T."/>
            <person name="Horio T."/>
            <person name="Horiuchi H."/>
            <person name="James S."/>
            <person name="Jones M."/>
            <person name="Karaffa L."/>
            <person name="Karanyi Z."/>
            <person name="Kato M."/>
            <person name="Keller N."/>
            <person name="Kelly D.E."/>
            <person name="Kiel J.A."/>
            <person name="Kim J.M."/>
            <person name="van der Klei I.J."/>
            <person name="Klis F.M."/>
            <person name="Kovalchuk A."/>
            <person name="Krasevec N."/>
            <person name="Kubicek C.P."/>
            <person name="Liu B."/>
            <person name="Maccabe A."/>
            <person name="Meyer V."/>
            <person name="Mirabito P."/>
            <person name="Miskei M."/>
            <person name="Mos M."/>
            <person name="Mullins J."/>
            <person name="Nelson D.R."/>
            <person name="Nielsen J."/>
            <person name="Oakley B.R."/>
            <person name="Osmani S.A."/>
            <person name="Pakula T."/>
            <person name="Paszewski A."/>
            <person name="Paulsen I."/>
            <person name="Pilsyk S."/>
            <person name="Pocsi I."/>
            <person name="Punt P.J."/>
            <person name="Ram A.F."/>
            <person name="Ren Q."/>
            <person name="Robellet X."/>
            <person name="Robson G."/>
            <person name="Seiboth B."/>
            <person name="van Solingen P."/>
            <person name="Specht T."/>
            <person name="Sun J."/>
            <person name="Taheri-Talesh N."/>
            <person name="Takeshita N."/>
            <person name="Ussery D."/>
            <person name="vanKuyk P.A."/>
            <person name="Visser H."/>
            <person name="van de Vondervoort P.J."/>
            <person name="de Vries R.P."/>
            <person name="Walton J."/>
            <person name="Xiang X."/>
            <person name="Xiong Y."/>
            <person name="Zeng A.P."/>
            <person name="Brandt B.W."/>
            <person name="Cornell M.J."/>
            <person name="van den Hondel C.A."/>
            <person name="Visser J."/>
            <person name="Oliver S.G."/>
            <person name="Turner G."/>
        </authorList>
    </citation>
    <scope>GENOME REANNOTATION</scope>
    <source>
        <strain evidence="3">FGSC A4 / ATCC 38163 / CBS 112.46 / NRRL 194 / M139</strain>
    </source>
</reference>